<sequence>MTNFFLLSLYRFPLSSSLPLFLALFLATGRTRLTTGGERSGGGDGCGGGATGDGLAVALLSALLDEKQLQRSPKPTLAEYAVRLEVPRRRPELREREDSEVGDLQDPPLRLRVERPGDADDCTAGCSQGHINILSRTKGEEMPQAFEYLASVHGGLMLVPSRSQQLQPPRSRNSPPWDQLGAKLDQIELIIVRHLETVPHAYRRRLTLAGGTAAASISPSAPLPTRRQPRSSVLPRGRLPRRERKRDRERKGSSH</sequence>
<feature type="region of interest" description="Disordered" evidence="1">
    <location>
        <begin position="212"/>
        <end position="255"/>
    </location>
</feature>
<proteinExistence type="predicted"/>
<dbReference type="Proteomes" id="UP000006591">
    <property type="component" value="Chromosome 5"/>
</dbReference>
<reference evidence="2" key="2">
    <citation type="submission" date="2018-04" db="EMBL/GenBank/DDBJ databases">
        <title>OnivRS2 (Oryza nivara Reference Sequence Version 2).</title>
        <authorList>
            <person name="Zhang J."/>
            <person name="Kudrna D."/>
            <person name="Lee S."/>
            <person name="Talag J."/>
            <person name="Rajasekar S."/>
            <person name="Welchert J."/>
            <person name="Hsing Y.-I."/>
            <person name="Wing R.A."/>
        </authorList>
    </citation>
    <scope>NUCLEOTIDE SEQUENCE [LARGE SCALE GENOMIC DNA]</scope>
    <source>
        <strain evidence="2">SL10</strain>
    </source>
</reference>
<dbReference type="EnsemblPlants" id="ONIVA05G15450.1">
    <property type="protein sequence ID" value="ONIVA05G15450.1"/>
    <property type="gene ID" value="ONIVA05G15450"/>
</dbReference>
<protein>
    <submittedName>
        <fullName evidence="2">Uncharacterized protein</fullName>
    </submittedName>
</protein>
<name>A0A0E0HDU8_ORYNI</name>
<feature type="compositionally biased region" description="Low complexity" evidence="1">
    <location>
        <begin position="213"/>
        <end position="224"/>
    </location>
</feature>
<organism evidence="2">
    <name type="scientific">Oryza nivara</name>
    <name type="common">Indian wild rice</name>
    <name type="synonym">Oryza sativa f. spontanea</name>
    <dbReference type="NCBI Taxonomy" id="4536"/>
    <lineage>
        <taxon>Eukaryota</taxon>
        <taxon>Viridiplantae</taxon>
        <taxon>Streptophyta</taxon>
        <taxon>Embryophyta</taxon>
        <taxon>Tracheophyta</taxon>
        <taxon>Spermatophyta</taxon>
        <taxon>Magnoliopsida</taxon>
        <taxon>Liliopsida</taxon>
        <taxon>Poales</taxon>
        <taxon>Poaceae</taxon>
        <taxon>BOP clade</taxon>
        <taxon>Oryzoideae</taxon>
        <taxon>Oryzeae</taxon>
        <taxon>Oryzinae</taxon>
        <taxon>Oryza</taxon>
    </lineage>
</organism>
<evidence type="ECO:0000313" key="3">
    <source>
        <dbReference type="Proteomes" id="UP000006591"/>
    </source>
</evidence>
<evidence type="ECO:0000256" key="1">
    <source>
        <dbReference type="SAM" id="MobiDB-lite"/>
    </source>
</evidence>
<feature type="compositionally biased region" description="Basic residues" evidence="1">
    <location>
        <begin position="238"/>
        <end position="248"/>
    </location>
</feature>
<dbReference type="AlphaFoldDB" id="A0A0E0HDU8"/>
<dbReference type="HOGENOM" id="CLU_1091464_0_0_1"/>
<evidence type="ECO:0000313" key="2">
    <source>
        <dbReference type="EnsemblPlants" id="ONIVA05G15450.1"/>
    </source>
</evidence>
<reference evidence="2" key="1">
    <citation type="submission" date="2015-04" db="UniProtKB">
        <authorList>
            <consortium name="EnsemblPlants"/>
        </authorList>
    </citation>
    <scope>IDENTIFICATION</scope>
    <source>
        <strain evidence="2">SL10</strain>
    </source>
</reference>
<dbReference type="Gramene" id="ONIVA05G15450.1">
    <property type="protein sequence ID" value="ONIVA05G15450.1"/>
    <property type="gene ID" value="ONIVA05G15450"/>
</dbReference>
<keyword evidence="3" id="KW-1185">Reference proteome</keyword>
<accession>A0A0E0HDU8</accession>